<comment type="caution">
    <text evidence="2">The sequence shown here is derived from an EMBL/GenBank/DDBJ whole genome shotgun (WGS) entry which is preliminary data.</text>
</comment>
<accession>A0A1F6AGI1</accession>
<proteinExistence type="predicted"/>
<gene>
    <name evidence="2" type="ORF">A3A79_01110</name>
</gene>
<dbReference type="STRING" id="1798392.A3A79_01110"/>
<dbReference type="EMBL" id="MFJV01000001">
    <property type="protein sequence ID" value="OGG23791.1"/>
    <property type="molecule type" value="Genomic_DNA"/>
</dbReference>
<dbReference type="Gene3D" id="3.30.420.10">
    <property type="entry name" value="Ribonuclease H-like superfamily/Ribonuclease H"/>
    <property type="match status" value="1"/>
</dbReference>
<dbReference type="InterPro" id="IPR036397">
    <property type="entry name" value="RNaseH_sf"/>
</dbReference>
<feature type="domain" description="YprB ribonuclease H-like" evidence="1">
    <location>
        <begin position="6"/>
        <end position="165"/>
    </location>
</feature>
<dbReference type="InterPro" id="IPR038720">
    <property type="entry name" value="YprB_RNase_H-like_dom"/>
</dbReference>
<evidence type="ECO:0000313" key="3">
    <source>
        <dbReference type="Proteomes" id="UP000178759"/>
    </source>
</evidence>
<evidence type="ECO:0000259" key="1">
    <source>
        <dbReference type="Pfam" id="PF13482"/>
    </source>
</evidence>
<reference evidence="2 3" key="1">
    <citation type="journal article" date="2016" name="Nat. Commun.">
        <title>Thousands of microbial genomes shed light on interconnected biogeochemical processes in an aquifer system.</title>
        <authorList>
            <person name="Anantharaman K."/>
            <person name="Brown C.T."/>
            <person name="Hug L.A."/>
            <person name="Sharon I."/>
            <person name="Castelle C.J."/>
            <person name="Probst A.J."/>
            <person name="Thomas B.C."/>
            <person name="Singh A."/>
            <person name="Wilkins M.J."/>
            <person name="Karaoz U."/>
            <person name="Brodie E.L."/>
            <person name="Williams K.H."/>
            <person name="Hubbard S.S."/>
            <person name="Banfield J.F."/>
        </authorList>
    </citation>
    <scope>NUCLEOTIDE SEQUENCE [LARGE SCALE GENOMIC DNA]</scope>
</reference>
<name>A0A1F6AGI1_9BACT</name>
<protein>
    <recommendedName>
        <fullName evidence="1">YprB ribonuclease H-like domain-containing protein</fullName>
    </recommendedName>
</protein>
<dbReference type="GO" id="GO:0003676">
    <property type="term" value="F:nucleic acid binding"/>
    <property type="evidence" value="ECO:0007669"/>
    <property type="project" value="InterPro"/>
</dbReference>
<dbReference type="Pfam" id="PF13482">
    <property type="entry name" value="RNase_H_2"/>
    <property type="match status" value="1"/>
</dbReference>
<dbReference type="SUPFAM" id="SSF53098">
    <property type="entry name" value="Ribonuclease H-like"/>
    <property type="match status" value="1"/>
</dbReference>
<evidence type="ECO:0000313" key="2">
    <source>
        <dbReference type="EMBL" id="OGG23791.1"/>
    </source>
</evidence>
<dbReference type="Proteomes" id="UP000178759">
    <property type="component" value="Unassembled WGS sequence"/>
</dbReference>
<dbReference type="AlphaFoldDB" id="A0A1F6AGI1"/>
<dbReference type="InterPro" id="IPR012337">
    <property type="entry name" value="RNaseH-like_sf"/>
</dbReference>
<sequence>MIAEIIFDLETQKLFSEIGSFNPSKLGVSIMSMYVREVSENQEELNGKLLSFWENELEKSWEIFKKARRIIGFNSIKFDSEVLKPYAPVTFSRLPHFDILAYLREKLGHGVSLDALATATLGREKTEVGTKAVAYWQSGKPEDLKKLQAYCEADVLLTRDVYDYAIKNKMLKYRDKWNTLRSVTVDFSYPQEVLDASRQIGLF</sequence>
<organism evidence="2 3">
    <name type="scientific">Candidatus Gottesmanbacteria bacterium RIFCSPLOWO2_01_FULL_43_11b</name>
    <dbReference type="NCBI Taxonomy" id="1798392"/>
    <lineage>
        <taxon>Bacteria</taxon>
        <taxon>Candidatus Gottesmaniibacteriota</taxon>
    </lineage>
</organism>